<dbReference type="EMBL" id="PCXO01000003">
    <property type="protein sequence ID" value="PIR41626.1"/>
    <property type="molecule type" value="Genomic_DNA"/>
</dbReference>
<evidence type="ECO:0000256" key="7">
    <source>
        <dbReference type="SAM" id="Phobius"/>
    </source>
</evidence>
<dbReference type="GO" id="GO:0016020">
    <property type="term" value="C:membrane"/>
    <property type="evidence" value="ECO:0007669"/>
    <property type="project" value="UniProtKB-SubCell"/>
</dbReference>
<gene>
    <name evidence="9" type="ORF">COV31_00085</name>
</gene>
<dbReference type="Proteomes" id="UP000230232">
    <property type="component" value="Unassembled WGS sequence"/>
</dbReference>
<dbReference type="InterPro" id="IPR003362">
    <property type="entry name" value="Bact_transf"/>
</dbReference>
<protein>
    <recommendedName>
        <fullName evidence="8">Bacterial sugar transferase domain-containing protein</fullName>
    </recommendedName>
</protein>
<dbReference type="Gene3D" id="3.40.50.720">
    <property type="entry name" value="NAD(P)-binding Rossmann-like Domain"/>
    <property type="match status" value="1"/>
</dbReference>
<evidence type="ECO:0000256" key="2">
    <source>
        <dbReference type="ARBA" id="ARBA00006464"/>
    </source>
</evidence>
<comment type="subcellular location">
    <subcellularLocation>
        <location evidence="1">Membrane</location>
        <topology evidence="1">Multi-pass membrane protein</topology>
    </subcellularLocation>
</comment>
<reference evidence="9 10" key="1">
    <citation type="submission" date="2017-09" db="EMBL/GenBank/DDBJ databases">
        <title>Depth-based differentiation of microbial function through sediment-hosted aquifers and enrichment of novel symbionts in the deep terrestrial subsurface.</title>
        <authorList>
            <person name="Probst A.J."/>
            <person name="Ladd B."/>
            <person name="Jarett J.K."/>
            <person name="Geller-Mcgrath D.E."/>
            <person name="Sieber C.M."/>
            <person name="Emerson J.B."/>
            <person name="Anantharaman K."/>
            <person name="Thomas B.C."/>
            <person name="Malmstrom R."/>
            <person name="Stieglmeier M."/>
            <person name="Klingl A."/>
            <person name="Woyke T."/>
            <person name="Ryan C.M."/>
            <person name="Banfield J.F."/>
        </authorList>
    </citation>
    <scope>NUCLEOTIDE SEQUENCE [LARGE SCALE GENOMIC DNA]</scope>
    <source>
        <strain evidence="9">CG10_big_fil_rev_8_21_14_0_10_46_23</strain>
    </source>
</reference>
<evidence type="ECO:0000313" key="10">
    <source>
        <dbReference type="Proteomes" id="UP000230232"/>
    </source>
</evidence>
<keyword evidence="5 7" id="KW-1133">Transmembrane helix</keyword>
<comment type="similarity">
    <text evidence="2">Belongs to the bacterial sugar transferase family.</text>
</comment>
<dbReference type="Pfam" id="PF02397">
    <property type="entry name" value="Bac_transf"/>
    <property type="match status" value="1"/>
</dbReference>
<evidence type="ECO:0000256" key="3">
    <source>
        <dbReference type="ARBA" id="ARBA00022679"/>
    </source>
</evidence>
<evidence type="ECO:0000256" key="4">
    <source>
        <dbReference type="ARBA" id="ARBA00022692"/>
    </source>
</evidence>
<comment type="caution">
    <text evidence="9">The sequence shown here is derived from an EMBL/GenBank/DDBJ whole genome shotgun (WGS) entry which is preliminary data.</text>
</comment>
<feature type="transmembrane region" description="Helical" evidence="7">
    <location>
        <begin position="264"/>
        <end position="288"/>
    </location>
</feature>
<evidence type="ECO:0000256" key="1">
    <source>
        <dbReference type="ARBA" id="ARBA00004141"/>
    </source>
</evidence>
<dbReference type="PANTHER" id="PTHR30576">
    <property type="entry name" value="COLANIC BIOSYNTHESIS UDP-GLUCOSE LIPID CARRIER TRANSFERASE"/>
    <property type="match status" value="1"/>
</dbReference>
<dbReference type="NCBIfam" id="TIGR03025">
    <property type="entry name" value="EPS_sugtrans"/>
    <property type="match status" value="1"/>
</dbReference>
<name>A0A2H0R5L5_9BACT</name>
<dbReference type="GO" id="GO:0016780">
    <property type="term" value="F:phosphotransferase activity, for other substituted phosphate groups"/>
    <property type="evidence" value="ECO:0007669"/>
    <property type="project" value="TreeGrafter"/>
</dbReference>
<dbReference type="InterPro" id="IPR017475">
    <property type="entry name" value="EPS_sugar_tfrase"/>
</dbReference>
<sequence length="448" mass="52151">MKRFLLFLLDVLSLYGALYLGLIIRYGQDFSVNLSYHLAPFSILFVIWLIVFFIFDLYEPIYFINDFRFFGRLWKAIVLSGAVSMAFFYLIPFFQIAPRTNLLIFAIVFTLINLGIRSLFNHLITKTSRNHTILIGLNQQTLDLAEYLHNNPQLGYRLDYIVDVDESNFDLKGQSEYFINIKELREILEKKSPNTIILSPGAYDVEEVIQILYHSLNKKIDIYNLPNFYEQITGKIPLGSITPEWFLENLSEGHKKFYDFSKRAFDILAGIIFGLIALPFFGLIALAIKIDSQGAVFYKQTRVGRYGQLFTMIKFRTMVQDAEKGQAIWAKKGDARVTRTGRIFRKFGIDELPQILNVLRGELSFIGPRSERPELDKDLEKQIPFYNQRYLVRPGLSGWAQIQYPHSSSLSDAQQKLQYDLFYLKNRSFFLDFSIFLKTIYTLLTRAV</sequence>
<evidence type="ECO:0000313" key="9">
    <source>
        <dbReference type="EMBL" id="PIR41626.1"/>
    </source>
</evidence>
<dbReference type="AlphaFoldDB" id="A0A2H0R5L5"/>
<keyword evidence="6 7" id="KW-0472">Membrane</keyword>
<feature type="transmembrane region" description="Helical" evidence="7">
    <location>
        <begin position="7"/>
        <end position="28"/>
    </location>
</feature>
<evidence type="ECO:0000256" key="6">
    <source>
        <dbReference type="ARBA" id="ARBA00023136"/>
    </source>
</evidence>
<feature type="transmembrane region" description="Helical" evidence="7">
    <location>
        <begin position="102"/>
        <end position="120"/>
    </location>
</feature>
<keyword evidence="4 7" id="KW-0812">Transmembrane</keyword>
<accession>A0A2H0R5L5</accession>
<evidence type="ECO:0000256" key="5">
    <source>
        <dbReference type="ARBA" id="ARBA00022989"/>
    </source>
</evidence>
<organism evidence="9 10">
    <name type="scientific">Candidatus Yanofskybacteria bacterium CG10_big_fil_rev_8_21_14_0_10_46_23</name>
    <dbReference type="NCBI Taxonomy" id="1975098"/>
    <lineage>
        <taxon>Bacteria</taxon>
        <taxon>Candidatus Yanofskyibacteriota</taxon>
    </lineage>
</organism>
<feature type="transmembrane region" description="Helical" evidence="7">
    <location>
        <begin position="76"/>
        <end position="96"/>
    </location>
</feature>
<feature type="domain" description="Bacterial sugar transferase" evidence="8">
    <location>
        <begin position="262"/>
        <end position="444"/>
    </location>
</feature>
<proteinExistence type="inferred from homology"/>
<feature type="transmembrane region" description="Helical" evidence="7">
    <location>
        <begin position="34"/>
        <end position="55"/>
    </location>
</feature>
<evidence type="ECO:0000259" key="8">
    <source>
        <dbReference type="Pfam" id="PF02397"/>
    </source>
</evidence>
<dbReference type="PANTHER" id="PTHR30576:SF0">
    <property type="entry name" value="UNDECAPRENYL-PHOSPHATE N-ACETYLGALACTOSAMINYL 1-PHOSPHATE TRANSFERASE-RELATED"/>
    <property type="match status" value="1"/>
</dbReference>
<keyword evidence="3" id="KW-0808">Transferase</keyword>